<dbReference type="PATRIC" id="fig|68223.7.peg.8344"/>
<dbReference type="AlphaFoldDB" id="A0A0F4JAG6"/>
<comment type="caution">
    <text evidence="1">The sequence shown here is derived from an EMBL/GenBank/DDBJ whole genome shotgun (WGS) entry which is preliminary data.</text>
</comment>
<proteinExistence type="predicted"/>
<dbReference type="RefSeq" id="WP_045948668.1">
    <property type="nucleotide sequence ID" value="NZ_JZWV01000511.1"/>
</dbReference>
<dbReference type="InterPro" id="IPR027396">
    <property type="entry name" value="DsrEFH-like"/>
</dbReference>
<protein>
    <recommendedName>
        <fullName evidence="3">DsrE family protein</fullName>
    </recommendedName>
</protein>
<organism evidence="1 2">
    <name type="scientific">Streptomyces katrae</name>
    <dbReference type="NCBI Taxonomy" id="68223"/>
    <lineage>
        <taxon>Bacteria</taxon>
        <taxon>Bacillati</taxon>
        <taxon>Actinomycetota</taxon>
        <taxon>Actinomycetes</taxon>
        <taxon>Kitasatosporales</taxon>
        <taxon>Streptomycetaceae</taxon>
        <taxon>Streptomyces</taxon>
    </lineage>
</organism>
<keyword evidence="2" id="KW-1185">Reference proteome</keyword>
<dbReference type="OrthoDB" id="3695258at2"/>
<name>A0A0F4JAG6_9ACTN</name>
<gene>
    <name evidence="1" type="ORF">VR44_18675</name>
</gene>
<evidence type="ECO:0000313" key="2">
    <source>
        <dbReference type="Proteomes" id="UP000033551"/>
    </source>
</evidence>
<accession>A0A0F4JAG6</accession>
<evidence type="ECO:0008006" key="3">
    <source>
        <dbReference type="Google" id="ProtNLM"/>
    </source>
</evidence>
<dbReference type="SUPFAM" id="SSF75169">
    <property type="entry name" value="DsrEFH-like"/>
    <property type="match status" value="1"/>
</dbReference>
<sequence length="108" mass="11134">MAEYLLVESQGSYAGPGAEAFLGDAVRLARAGHGVAVLLIENGVTEGLAAAGPAVGRVLAAGGEVWADAFSLDQRALSAQRLAPGVRAVEMDEVAERLLRPGVRGVWH</sequence>
<reference evidence="1 2" key="1">
    <citation type="submission" date="2015-02" db="EMBL/GenBank/DDBJ databases">
        <authorList>
            <person name="Ju K.-S."/>
            <person name="Doroghazi J.R."/>
            <person name="Metcalf W."/>
        </authorList>
    </citation>
    <scope>NUCLEOTIDE SEQUENCE [LARGE SCALE GENOMIC DNA]</scope>
    <source>
        <strain evidence="1 2">NRRL ISP-5550</strain>
    </source>
</reference>
<dbReference type="EMBL" id="JZWV01000511">
    <property type="protein sequence ID" value="KJY31185.1"/>
    <property type="molecule type" value="Genomic_DNA"/>
</dbReference>
<dbReference type="Proteomes" id="UP000033551">
    <property type="component" value="Unassembled WGS sequence"/>
</dbReference>
<evidence type="ECO:0000313" key="1">
    <source>
        <dbReference type="EMBL" id="KJY31185.1"/>
    </source>
</evidence>